<sequence length="198" mass="22229">MSSSRRLLAPYTSECPSVQTVVQFEDDVDEEETLLAQEHKIKLMTLCHLVTDGKQNVVPVDPQLLGDMATICDTSGTTKDRMGTMLTHTVMCVNKERLPLHSYSYQRFLIDAHYCTNMMAASTCDLDITLMLQEDIHLSYLTLTHCFKRVIPTTTGGGEFQLRRRQAAHGRPGRAAADGVFVEAAHAEWEFMVFSKAQ</sequence>
<dbReference type="GO" id="GO:0016020">
    <property type="term" value="C:membrane"/>
    <property type="evidence" value="ECO:0007669"/>
    <property type="project" value="TreeGrafter"/>
</dbReference>
<dbReference type="GO" id="GO:0004467">
    <property type="term" value="F:long-chain fatty acid-CoA ligase activity"/>
    <property type="evidence" value="ECO:0007669"/>
    <property type="project" value="TreeGrafter"/>
</dbReference>
<accession>A0A6A4FMC2</accession>
<dbReference type="AlphaFoldDB" id="A0A6A4FMC2"/>
<dbReference type="GO" id="GO:0005524">
    <property type="term" value="F:ATP binding"/>
    <property type="evidence" value="ECO:0007669"/>
    <property type="project" value="UniProtKB-KW"/>
</dbReference>
<dbReference type="GO" id="GO:0005783">
    <property type="term" value="C:endoplasmic reticulum"/>
    <property type="evidence" value="ECO:0007669"/>
    <property type="project" value="TreeGrafter"/>
</dbReference>
<evidence type="ECO:0000313" key="3">
    <source>
        <dbReference type="EMBL" id="KAE9346772.1"/>
    </source>
</evidence>
<comment type="caution">
    <text evidence="3">The sequence shown here is derived from an EMBL/GenBank/DDBJ whole genome shotgun (WGS) entry which is preliminary data.</text>
</comment>
<dbReference type="Proteomes" id="UP000434957">
    <property type="component" value="Unassembled WGS sequence"/>
</dbReference>
<dbReference type="InterPro" id="IPR042099">
    <property type="entry name" value="ANL_N_sf"/>
</dbReference>
<dbReference type="SUPFAM" id="SSF56801">
    <property type="entry name" value="Acetyl-CoA synthetase-like"/>
    <property type="match status" value="1"/>
</dbReference>
<evidence type="ECO:0000313" key="4">
    <source>
        <dbReference type="Proteomes" id="UP000434957"/>
    </source>
</evidence>
<dbReference type="EMBL" id="QXFT01000339">
    <property type="protein sequence ID" value="KAE9346772.1"/>
    <property type="molecule type" value="Genomic_DNA"/>
</dbReference>
<proteinExistence type="predicted"/>
<gene>
    <name evidence="3" type="ORF">PR003_g7271</name>
</gene>
<dbReference type="PANTHER" id="PTHR43272:SF33">
    <property type="entry name" value="AMP-BINDING DOMAIN-CONTAINING PROTEIN-RELATED"/>
    <property type="match status" value="1"/>
</dbReference>
<reference evidence="3 4" key="1">
    <citation type="submission" date="2018-08" db="EMBL/GenBank/DDBJ databases">
        <title>Genomic investigation of the strawberry pathogen Phytophthora fragariae indicates pathogenicity is determined by transcriptional variation in three key races.</title>
        <authorList>
            <person name="Adams T.M."/>
            <person name="Armitage A.D."/>
            <person name="Sobczyk M.K."/>
            <person name="Bates H.J."/>
            <person name="Dunwell J.M."/>
            <person name="Nellist C.F."/>
            <person name="Harrison R.J."/>
        </authorList>
    </citation>
    <scope>NUCLEOTIDE SEQUENCE [LARGE SCALE GENOMIC DNA]</scope>
    <source>
        <strain evidence="3 4">SCRP333</strain>
    </source>
</reference>
<evidence type="ECO:0000256" key="2">
    <source>
        <dbReference type="ARBA" id="ARBA00022840"/>
    </source>
</evidence>
<dbReference type="PANTHER" id="PTHR43272">
    <property type="entry name" value="LONG-CHAIN-FATTY-ACID--COA LIGASE"/>
    <property type="match status" value="1"/>
</dbReference>
<protein>
    <submittedName>
        <fullName evidence="3">Uncharacterized protein</fullName>
    </submittedName>
</protein>
<keyword evidence="2" id="KW-0067">ATP-binding</keyword>
<name>A0A6A4FMC2_9STRA</name>
<organism evidence="3 4">
    <name type="scientific">Phytophthora rubi</name>
    <dbReference type="NCBI Taxonomy" id="129364"/>
    <lineage>
        <taxon>Eukaryota</taxon>
        <taxon>Sar</taxon>
        <taxon>Stramenopiles</taxon>
        <taxon>Oomycota</taxon>
        <taxon>Peronosporomycetes</taxon>
        <taxon>Peronosporales</taxon>
        <taxon>Peronosporaceae</taxon>
        <taxon>Phytophthora</taxon>
    </lineage>
</organism>
<keyword evidence="1" id="KW-0547">Nucleotide-binding</keyword>
<evidence type="ECO:0000256" key="1">
    <source>
        <dbReference type="ARBA" id="ARBA00022741"/>
    </source>
</evidence>
<keyword evidence="4" id="KW-1185">Reference proteome</keyword>
<dbReference type="Gene3D" id="3.40.50.12780">
    <property type="entry name" value="N-terminal domain of ligase-like"/>
    <property type="match status" value="1"/>
</dbReference>